<gene>
    <name evidence="1" type="ORF">PPROV_000875000</name>
</gene>
<dbReference type="EMBL" id="BNJQ01000027">
    <property type="protein sequence ID" value="GHP10017.1"/>
    <property type="molecule type" value="Genomic_DNA"/>
</dbReference>
<comment type="caution">
    <text evidence="1">The sequence shown here is derived from an EMBL/GenBank/DDBJ whole genome shotgun (WGS) entry which is preliminary data.</text>
</comment>
<proteinExistence type="predicted"/>
<dbReference type="SUPFAM" id="SSF53137">
    <property type="entry name" value="Translational machinery components"/>
    <property type="match status" value="1"/>
</dbReference>
<protein>
    <submittedName>
        <fullName evidence="1">Uncharacterized protein</fullName>
    </submittedName>
</protein>
<accession>A0A830HYI5</accession>
<name>A0A830HYI5_9CHLO</name>
<reference evidence="1" key="1">
    <citation type="submission" date="2020-10" db="EMBL/GenBank/DDBJ databases">
        <title>Unveiling of a novel bifunctional photoreceptor, Dualchrome1, isolated from a cosmopolitan green alga.</title>
        <authorList>
            <person name="Suzuki S."/>
            <person name="Kawachi M."/>
        </authorList>
    </citation>
    <scope>NUCLEOTIDE SEQUENCE</scope>
    <source>
        <strain evidence="1">NIES 2893</strain>
    </source>
</reference>
<dbReference type="Gene3D" id="3.30.420.100">
    <property type="match status" value="1"/>
</dbReference>
<dbReference type="AlphaFoldDB" id="A0A830HYI5"/>
<keyword evidence="2" id="KW-1185">Reference proteome</keyword>
<evidence type="ECO:0000313" key="2">
    <source>
        <dbReference type="Proteomes" id="UP000660262"/>
    </source>
</evidence>
<organism evidence="1 2">
    <name type="scientific">Pycnococcus provasolii</name>
    <dbReference type="NCBI Taxonomy" id="41880"/>
    <lineage>
        <taxon>Eukaryota</taxon>
        <taxon>Viridiplantae</taxon>
        <taxon>Chlorophyta</taxon>
        <taxon>Pseudoscourfieldiophyceae</taxon>
        <taxon>Pseudoscourfieldiales</taxon>
        <taxon>Pycnococcaceae</taxon>
        <taxon>Pycnococcus</taxon>
    </lineage>
</organism>
<sequence length="137" mass="14400">MHASALLRGPGKWSRKLKLPNSEYILDVFIRPGAKPVSGKVTKIAMSAERGASPDTTPEGLVARASAADLDLKGALESKGATSLRDVQACAAVGEALGLRAKAEGVRGVIFLKPKGTLYQGRLKSFVDAFRSVVPLV</sequence>
<evidence type="ECO:0000313" key="1">
    <source>
        <dbReference type="EMBL" id="GHP10017.1"/>
    </source>
</evidence>
<dbReference type="Proteomes" id="UP000660262">
    <property type="component" value="Unassembled WGS sequence"/>
</dbReference>